<feature type="region of interest" description="Disordered" evidence="14">
    <location>
        <begin position="34"/>
        <end position="69"/>
    </location>
</feature>
<evidence type="ECO:0000256" key="15">
    <source>
        <dbReference type="SAM" id="SignalP"/>
    </source>
</evidence>
<feature type="active site" description="Proton donor/acceptor" evidence="13">
    <location>
        <position position="324"/>
    </location>
</feature>
<evidence type="ECO:0000256" key="14">
    <source>
        <dbReference type="SAM" id="MobiDB-lite"/>
    </source>
</evidence>
<sequence length="398" mass="43103">MKVSRRSAKKTIVAFLCSSALLLGACTVEQGSATDVGDKSSAAKASEAPKVNAPKASVKDGATGVSPRDTVEVKSQDKGLKKVSMTNEDGNEVKGKLSDDKMSWSTAEELGFNRNYTITAEDKNGKKSTTKFSTIEANNLAENSLSPLDGSTVGVAQTIGVRFDSIVRDRKAVEKAIKIETEPKVEGAFYWISNQEVRWRPEKFWEPGTKVKVDADLYGVKIGDSSYASNGNKASFTIGNKVEAVVDDNTKMMTVYEDGKEVKSMPVSLGSPAWPTPKGIYMIGDSYPSIVMDSTSYGLSLENGGYRTPVQYATQMSYSGIFVHAAPWSVWAQGNTNTSHGCVNVSEENAAWFQNFVKRGDIVNVKNTAGEQLSVYDGLGDWNLDWATWKKGNANEAP</sequence>
<dbReference type="CDD" id="cd16913">
    <property type="entry name" value="YkuD_like"/>
    <property type="match status" value="1"/>
</dbReference>
<dbReference type="PANTHER" id="PTHR30582:SF2">
    <property type="entry name" value="L,D-TRANSPEPTIDASE YCIB-RELATED"/>
    <property type="match status" value="1"/>
</dbReference>
<dbReference type="InterPro" id="IPR041280">
    <property type="entry name" value="Big_10"/>
</dbReference>
<dbReference type="GO" id="GO:0005576">
    <property type="term" value="C:extracellular region"/>
    <property type="evidence" value="ECO:0007669"/>
    <property type="project" value="TreeGrafter"/>
</dbReference>
<evidence type="ECO:0000256" key="3">
    <source>
        <dbReference type="ARBA" id="ARBA00022679"/>
    </source>
</evidence>
<feature type="chain" id="PRO_5043190821" evidence="15">
    <location>
        <begin position="26"/>
        <end position="398"/>
    </location>
</feature>
<dbReference type="CDD" id="cd13432">
    <property type="entry name" value="LDT_IgD_like_2"/>
    <property type="match status" value="1"/>
</dbReference>
<keyword evidence="3" id="KW-0808">Transferase</keyword>
<comment type="caution">
    <text evidence="17">The sequence shown here is derived from an EMBL/GenBank/DDBJ whole genome shotgun (WGS) entry which is preliminary data.</text>
</comment>
<evidence type="ECO:0000256" key="12">
    <source>
        <dbReference type="ARBA" id="ARBA00060592"/>
    </source>
</evidence>
<dbReference type="GO" id="GO:0071972">
    <property type="term" value="F:peptidoglycan L,D-transpeptidase activity"/>
    <property type="evidence" value="ECO:0007669"/>
    <property type="project" value="TreeGrafter"/>
</dbReference>
<evidence type="ECO:0000256" key="4">
    <source>
        <dbReference type="ARBA" id="ARBA00022729"/>
    </source>
</evidence>
<evidence type="ECO:0000256" key="13">
    <source>
        <dbReference type="PROSITE-ProRule" id="PRU01373"/>
    </source>
</evidence>
<feature type="domain" description="L,D-TPase catalytic" evidence="16">
    <location>
        <begin position="242"/>
        <end position="366"/>
    </location>
</feature>
<keyword evidence="11 13" id="KW-0961">Cell wall biogenesis/degradation</keyword>
<dbReference type="AlphaFoldDB" id="A0A448TLT6"/>
<evidence type="ECO:0000256" key="5">
    <source>
        <dbReference type="ARBA" id="ARBA00022960"/>
    </source>
</evidence>
<protein>
    <submittedName>
        <fullName evidence="17">L,D-transpeptidase YkuD</fullName>
    </submittedName>
</protein>
<organism evidence="17 18">
    <name type="scientific">Corynebacterium matruchotii</name>
    <dbReference type="NCBI Taxonomy" id="43768"/>
    <lineage>
        <taxon>Bacteria</taxon>
        <taxon>Bacillati</taxon>
        <taxon>Actinomycetota</taxon>
        <taxon>Actinomycetes</taxon>
        <taxon>Mycobacteriales</taxon>
        <taxon>Corynebacteriaceae</taxon>
        <taxon>Corynebacterium</taxon>
    </lineage>
</organism>
<name>A0A448TLT6_9CORY</name>
<evidence type="ECO:0000256" key="11">
    <source>
        <dbReference type="ARBA" id="ARBA00023316"/>
    </source>
</evidence>
<evidence type="ECO:0000256" key="1">
    <source>
        <dbReference type="ARBA" id="ARBA00004752"/>
    </source>
</evidence>
<dbReference type="Gene3D" id="2.40.440.10">
    <property type="entry name" value="L,D-transpeptidase catalytic domain-like"/>
    <property type="match status" value="1"/>
</dbReference>
<proteinExistence type="predicted"/>
<dbReference type="Pfam" id="PF03734">
    <property type="entry name" value="YkuD"/>
    <property type="match status" value="1"/>
</dbReference>
<dbReference type="Gene3D" id="2.60.40.3710">
    <property type="match status" value="1"/>
</dbReference>
<keyword evidence="5 13" id="KW-0133">Cell shape</keyword>
<dbReference type="Proteomes" id="UP000249886">
    <property type="component" value="Unassembled WGS sequence"/>
</dbReference>
<comment type="pathway">
    <text evidence="12">Glycan biosynthesis.</text>
</comment>
<dbReference type="Pfam" id="PF17964">
    <property type="entry name" value="Big_10"/>
    <property type="match status" value="1"/>
</dbReference>
<evidence type="ECO:0000256" key="9">
    <source>
        <dbReference type="ARBA" id="ARBA00023288"/>
    </source>
</evidence>
<evidence type="ECO:0000256" key="10">
    <source>
        <dbReference type="ARBA" id="ARBA00023315"/>
    </source>
</evidence>
<dbReference type="PROSITE" id="PS51257">
    <property type="entry name" value="PROKAR_LIPOPROTEIN"/>
    <property type="match status" value="1"/>
</dbReference>
<evidence type="ECO:0000256" key="2">
    <source>
        <dbReference type="ARBA" id="ARBA00022475"/>
    </source>
</evidence>
<dbReference type="GO" id="GO:0071555">
    <property type="term" value="P:cell wall organization"/>
    <property type="evidence" value="ECO:0007669"/>
    <property type="project" value="UniProtKB-UniRule"/>
</dbReference>
<accession>A0A448TLT6</accession>
<dbReference type="UniPathway" id="UPA00219"/>
<evidence type="ECO:0000313" key="18">
    <source>
        <dbReference type="Proteomes" id="UP000249886"/>
    </source>
</evidence>
<dbReference type="GO" id="GO:0008360">
    <property type="term" value="P:regulation of cell shape"/>
    <property type="evidence" value="ECO:0007669"/>
    <property type="project" value="UniProtKB-UniRule"/>
</dbReference>
<dbReference type="GeneID" id="84574523"/>
<keyword evidence="10" id="KW-0012">Acyltransferase</keyword>
<dbReference type="EMBL" id="UARK01000035">
    <property type="protein sequence ID" value="SPW34005.1"/>
    <property type="molecule type" value="Genomic_DNA"/>
</dbReference>
<evidence type="ECO:0000256" key="7">
    <source>
        <dbReference type="ARBA" id="ARBA00023136"/>
    </source>
</evidence>
<keyword evidence="9" id="KW-0449">Lipoprotein</keyword>
<feature type="compositionally biased region" description="Low complexity" evidence="14">
    <location>
        <begin position="39"/>
        <end position="50"/>
    </location>
</feature>
<evidence type="ECO:0000313" key="17">
    <source>
        <dbReference type="EMBL" id="SPW34005.1"/>
    </source>
</evidence>
<dbReference type="RefSeq" id="WP_005521398.1">
    <property type="nucleotide sequence ID" value="NZ_CAJPQJ010000005.1"/>
</dbReference>
<evidence type="ECO:0000256" key="8">
    <source>
        <dbReference type="ARBA" id="ARBA00023139"/>
    </source>
</evidence>
<reference evidence="17 18" key="1">
    <citation type="submission" date="2018-06" db="EMBL/GenBank/DDBJ databases">
        <authorList>
            <consortium name="Pathogen Informatics"/>
            <person name="Doyle S."/>
        </authorList>
    </citation>
    <scope>NUCLEOTIDE SEQUENCE [LARGE SCALE GENOMIC DNA]</scope>
    <source>
        <strain evidence="17 18">NCTC10254</strain>
    </source>
</reference>
<keyword evidence="7" id="KW-0472">Membrane</keyword>
<feature type="signal peptide" evidence="15">
    <location>
        <begin position="1"/>
        <end position="25"/>
    </location>
</feature>
<dbReference type="GO" id="GO:0016746">
    <property type="term" value="F:acyltransferase activity"/>
    <property type="evidence" value="ECO:0007669"/>
    <property type="project" value="UniProtKB-KW"/>
</dbReference>
<keyword evidence="6 13" id="KW-0573">Peptidoglycan synthesis</keyword>
<dbReference type="FunFam" id="2.40.440.10:FF:000005">
    <property type="entry name" value="L,D-transpeptidase 2"/>
    <property type="match status" value="1"/>
</dbReference>
<dbReference type="GO" id="GO:0018104">
    <property type="term" value="P:peptidoglycan-protein cross-linking"/>
    <property type="evidence" value="ECO:0007669"/>
    <property type="project" value="TreeGrafter"/>
</dbReference>
<keyword evidence="4 15" id="KW-0732">Signal</keyword>
<dbReference type="InterPro" id="IPR038063">
    <property type="entry name" value="Transpep_catalytic_dom"/>
</dbReference>
<feature type="active site" description="Nucleophile" evidence="13">
    <location>
        <position position="342"/>
    </location>
</feature>
<keyword evidence="8" id="KW-0564">Palmitate</keyword>
<evidence type="ECO:0000259" key="16">
    <source>
        <dbReference type="PROSITE" id="PS52029"/>
    </source>
</evidence>
<dbReference type="SUPFAM" id="SSF141523">
    <property type="entry name" value="L,D-transpeptidase catalytic domain-like"/>
    <property type="match status" value="1"/>
</dbReference>
<gene>
    <name evidence="17" type="primary">ykuD</name>
    <name evidence="17" type="ORF">NCTC10254_02548</name>
</gene>
<dbReference type="InterPro" id="IPR050979">
    <property type="entry name" value="LD-transpeptidase"/>
</dbReference>
<evidence type="ECO:0000256" key="6">
    <source>
        <dbReference type="ARBA" id="ARBA00022984"/>
    </source>
</evidence>
<dbReference type="PANTHER" id="PTHR30582">
    <property type="entry name" value="L,D-TRANSPEPTIDASE"/>
    <property type="match status" value="1"/>
</dbReference>
<dbReference type="PROSITE" id="PS52029">
    <property type="entry name" value="LD_TPASE"/>
    <property type="match status" value="1"/>
</dbReference>
<dbReference type="InterPro" id="IPR005490">
    <property type="entry name" value="LD_TPept_cat_dom"/>
</dbReference>
<keyword evidence="2" id="KW-1003">Cell membrane</keyword>
<dbReference type="Gene3D" id="2.60.40.3780">
    <property type="match status" value="1"/>
</dbReference>
<comment type="pathway">
    <text evidence="1 13">Cell wall biogenesis; peptidoglycan biosynthesis.</text>
</comment>